<dbReference type="GO" id="GO:0016758">
    <property type="term" value="F:hexosyltransferase activity"/>
    <property type="evidence" value="ECO:0007669"/>
    <property type="project" value="TreeGrafter"/>
</dbReference>
<proteinExistence type="predicted"/>
<organism evidence="2">
    <name type="scientific">freshwater metagenome</name>
    <dbReference type="NCBI Taxonomy" id="449393"/>
    <lineage>
        <taxon>unclassified sequences</taxon>
        <taxon>metagenomes</taxon>
        <taxon>ecological metagenomes</taxon>
    </lineage>
</organism>
<feature type="domain" description="Glycosyl transferase family 1" evidence="1">
    <location>
        <begin position="167"/>
        <end position="328"/>
    </location>
</feature>
<protein>
    <submittedName>
        <fullName evidence="2">Unannotated protein</fullName>
    </submittedName>
</protein>
<name>A0A6J7JML3_9ZZZZ</name>
<reference evidence="2" key="1">
    <citation type="submission" date="2020-05" db="EMBL/GenBank/DDBJ databases">
        <authorList>
            <person name="Chiriac C."/>
            <person name="Salcher M."/>
            <person name="Ghai R."/>
            <person name="Kavagutti S V."/>
        </authorList>
    </citation>
    <scope>NUCLEOTIDE SEQUENCE</scope>
</reference>
<accession>A0A6J7JML3</accession>
<evidence type="ECO:0000313" key="2">
    <source>
        <dbReference type="EMBL" id="CAB4943332.1"/>
    </source>
</evidence>
<sequence length="358" mass="36587">MKPVLLVTNHVPPDRVPGLIALHDAVGLELAIYDGRLHHATAGVEDPGVPFQRLRPRAVHALAASGRHRAVVATSAGRVALPAAFSGARRAGVPFLYWTGIWAPVRTPAHLAGALLMRHIERGADATLAYGPHVAAYALSRGARNVHVVPQTVDTEFWSQPGDAAAARARLGVGAEDFVAVYAGRATPGKGVEVLLDAWRGLPAGPNAVLALAGVTGTDVVALPSGAQALGMVARAELRDLYAAADVVVIPSVATRAFREPWGLVANEAMLQGTLVVATDAVGAAAGGLVRDGHTGIVVPGGDPAALAAEINGLLDDPERHREAAAAGARAAAQHTPLAFAQAVACAVSTVAADTPPR</sequence>
<dbReference type="EMBL" id="CAFBMX010000013">
    <property type="protein sequence ID" value="CAB4943332.1"/>
    <property type="molecule type" value="Genomic_DNA"/>
</dbReference>
<evidence type="ECO:0000259" key="1">
    <source>
        <dbReference type="Pfam" id="PF00534"/>
    </source>
</evidence>
<dbReference type="Gene3D" id="3.40.50.2000">
    <property type="entry name" value="Glycogen Phosphorylase B"/>
    <property type="match status" value="2"/>
</dbReference>
<dbReference type="Pfam" id="PF00534">
    <property type="entry name" value="Glycos_transf_1"/>
    <property type="match status" value="1"/>
</dbReference>
<dbReference type="CDD" id="cd03801">
    <property type="entry name" value="GT4_PimA-like"/>
    <property type="match status" value="1"/>
</dbReference>
<dbReference type="SUPFAM" id="SSF53756">
    <property type="entry name" value="UDP-Glycosyltransferase/glycogen phosphorylase"/>
    <property type="match status" value="1"/>
</dbReference>
<dbReference type="AlphaFoldDB" id="A0A6J7JML3"/>
<dbReference type="InterPro" id="IPR001296">
    <property type="entry name" value="Glyco_trans_1"/>
</dbReference>
<dbReference type="PANTHER" id="PTHR45947:SF3">
    <property type="entry name" value="SULFOQUINOVOSYL TRANSFERASE SQD2"/>
    <property type="match status" value="1"/>
</dbReference>
<dbReference type="InterPro" id="IPR050194">
    <property type="entry name" value="Glycosyltransferase_grp1"/>
</dbReference>
<gene>
    <name evidence="2" type="ORF">UFOPK3674_01956</name>
</gene>
<dbReference type="PANTHER" id="PTHR45947">
    <property type="entry name" value="SULFOQUINOVOSYL TRANSFERASE SQD2"/>
    <property type="match status" value="1"/>
</dbReference>